<dbReference type="AlphaFoldDB" id="A0A4V1S2K2"/>
<comment type="caution">
    <text evidence="2">The sequence shown here is derived from an EMBL/GenBank/DDBJ whole genome shotgun (WGS) entry which is preliminary data.</text>
</comment>
<evidence type="ECO:0000313" key="2">
    <source>
        <dbReference type="EMBL" id="RYC95899.1"/>
    </source>
</evidence>
<sequence length="76" mass="7796">MLCGGGDCSALSAALALSPGGAPVRSPGLFCGCTGEDPCTLNGRSTILSGHRESDKLKTSNPSPREKGYRVEVDGW</sequence>
<protein>
    <submittedName>
        <fullName evidence="2">Uncharacterized protein</fullName>
    </submittedName>
</protein>
<dbReference type="Proteomes" id="UP000290540">
    <property type="component" value="Unassembled WGS sequence"/>
</dbReference>
<organism evidence="2 3">
    <name type="scientific">Fusarium oxysporum f. sp. narcissi</name>
    <dbReference type="NCBI Taxonomy" id="451672"/>
    <lineage>
        <taxon>Eukaryota</taxon>
        <taxon>Fungi</taxon>
        <taxon>Dikarya</taxon>
        <taxon>Ascomycota</taxon>
        <taxon>Pezizomycotina</taxon>
        <taxon>Sordariomycetes</taxon>
        <taxon>Hypocreomycetidae</taxon>
        <taxon>Hypocreales</taxon>
        <taxon>Nectriaceae</taxon>
        <taxon>Fusarium</taxon>
        <taxon>Fusarium oxysporum species complex</taxon>
    </lineage>
</organism>
<feature type="region of interest" description="Disordered" evidence="1">
    <location>
        <begin position="50"/>
        <end position="76"/>
    </location>
</feature>
<reference evidence="2 3" key="1">
    <citation type="submission" date="2016-12" db="EMBL/GenBank/DDBJ databases">
        <title>Draft genome sequence of Fusarium oxysporum causing rot on Narcissus.</title>
        <authorList>
            <person name="Armitage A.D."/>
            <person name="Taylor A."/>
            <person name="Clarkson J.P."/>
            <person name="Harrison R.J."/>
            <person name="Jackson A.C."/>
        </authorList>
    </citation>
    <scope>NUCLEOTIDE SEQUENCE [LARGE SCALE GENOMIC DNA]</scope>
    <source>
        <strain evidence="2 3">N139</strain>
    </source>
</reference>
<evidence type="ECO:0000313" key="3">
    <source>
        <dbReference type="Proteomes" id="UP000290540"/>
    </source>
</evidence>
<name>A0A4V1S2K2_FUSOX</name>
<gene>
    <name evidence="2" type="ORF">BFJ63_vAg1250</name>
</gene>
<evidence type="ECO:0000256" key="1">
    <source>
        <dbReference type="SAM" id="MobiDB-lite"/>
    </source>
</evidence>
<accession>A0A4V1S2K2</accession>
<dbReference type="EMBL" id="MQTW01000005">
    <property type="protein sequence ID" value="RYC95899.1"/>
    <property type="molecule type" value="Genomic_DNA"/>
</dbReference>
<proteinExistence type="predicted"/>